<accession>A0A1I4BBX4</accession>
<protein>
    <recommendedName>
        <fullName evidence="4">PQQ-like domain-containing protein</fullName>
    </recommendedName>
</protein>
<feature type="compositionally biased region" description="Low complexity" evidence="1">
    <location>
        <begin position="22"/>
        <end position="44"/>
    </location>
</feature>
<dbReference type="EMBL" id="FOTC01000001">
    <property type="protein sequence ID" value="SFK65617.1"/>
    <property type="molecule type" value="Genomic_DNA"/>
</dbReference>
<dbReference type="Proteomes" id="UP000199607">
    <property type="component" value="Unassembled WGS sequence"/>
</dbReference>
<reference evidence="3" key="1">
    <citation type="submission" date="2016-10" db="EMBL/GenBank/DDBJ databases">
        <authorList>
            <person name="Varghese N."/>
            <person name="Submissions S."/>
        </authorList>
    </citation>
    <scope>NUCLEOTIDE SEQUENCE [LARGE SCALE GENOMIC DNA]</scope>
    <source>
        <strain evidence="3">CGMCC 1.7738</strain>
    </source>
</reference>
<sequence length="157" mass="16421">MPSRRTVLTAGVAALTTGVAGCSRSTTPTSVSTTLDHPWPTAGHDPGGTGHAAAGPTNPDVEWTWSRESVSPPFYKRYKASSSGSSPEAVHGFLSTPVVGNGLVYVAGMIWDYGDADDFTSQLLALDIDGGSTSWKQTFDDGASGTFVERGGRKARR</sequence>
<name>A0A1I4BBX4_9EURY</name>
<dbReference type="AlphaFoldDB" id="A0A1I4BBX4"/>
<dbReference type="PROSITE" id="PS51257">
    <property type="entry name" value="PROKAR_LIPOPROTEIN"/>
    <property type="match status" value="1"/>
</dbReference>
<organism evidence="2 3">
    <name type="scientific">Halogranum rubrum</name>
    <dbReference type="NCBI Taxonomy" id="553466"/>
    <lineage>
        <taxon>Archaea</taxon>
        <taxon>Methanobacteriati</taxon>
        <taxon>Methanobacteriota</taxon>
        <taxon>Stenosarchaea group</taxon>
        <taxon>Halobacteria</taxon>
        <taxon>Halobacteriales</taxon>
        <taxon>Haloferacaceae</taxon>
    </lineage>
</organism>
<feature type="region of interest" description="Disordered" evidence="1">
    <location>
        <begin position="22"/>
        <end position="59"/>
    </location>
</feature>
<keyword evidence="3" id="KW-1185">Reference proteome</keyword>
<dbReference type="SUPFAM" id="SSF50998">
    <property type="entry name" value="Quinoprotein alcohol dehydrogenase-like"/>
    <property type="match status" value="1"/>
</dbReference>
<evidence type="ECO:0000313" key="3">
    <source>
        <dbReference type="Proteomes" id="UP000199607"/>
    </source>
</evidence>
<gene>
    <name evidence="2" type="ORF">SAMN04487950_0422</name>
</gene>
<dbReference type="RefSeq" id="WP_143085658.1">
    <property type="nucleotide sequence ID" value="NZ_FOTC01000001.1"/>
</dbReference>
<proteinExistence type="predicted"/>
<dbReference type="InterPro" id="IPR011047">
    <property type="entry name" value="Quinoprotein_ADH-like_sf"/>
</dbReference>
<evidence type="ECO:0000313" key="2">
    <source>
        <dbReference type="EMBL" id="SFK65617.1"/>
    </source>
</evidence>
<evidence type="ECO:0008006" key="4">
    <source>
        <dbReference type="Google" id="ProtNLM"/>
    </source>
</evidence>
<evidence type="ECO:0000256" key="1">
    <source>
        <dbReference type="SAM" id="MobiDB-lite"/>
    </source>
</evidence>